<evidence type="ECO:0000313" key="2">
    <source>
        <dbReference type="Proteomes" id="UP000019678"/>
    </source>
</evidence>
<sequence>MSMSDLIIVGSRSFSVGEWNEQFLDAIAEVGATKSSSAAAKAKRRLATLNAAIKKAAAQAKNNKLKALAATATKTTNATLAAQNAAAAARLKATRDFLDQPTCPIPVCFDAVAPGSVSAVATISSPHDQPWRMVAIVANDSQCDGMRVTSLKFGNTEHVPACVAYVGGTPTQPGVDLSIFSGKLHRAILPSHQFRPWGLGRGGWIRPDGKIYLQLFNPSATAKSANLIVLVQSSPCGEKATYGKDFMYEDGSQVARSSWSKLRRGAFSFVPRAIAR</sequence>
<evidence type="ECO:0000313" key="1">
    <source>
        <dbReference type="EMBL" id="EYF01897.1"/>
    </source>
</evidence>
<dbReference type="Proteomes" id="UP000019678">
    <property type="component" value="Unassembled WGS sequence"/>
</dbReference>
<comment type="caution">
    <text evidence="1">The sequence shown here is derived from an EMBL/GenBank/DDBJ whole genome shotgun (WGS) entry which is preliminary data.</text>
</comment>
<accession>A0A017SYN5</accession>
<keyword evidence="2" id="KW-1185">Reference proteome</keyword>
<proteinExistence type="predicted"/>
<dbReference type="STRING" id="1192034.CAP_7665"/>
<protein>
    <submittedName>
        <fullName evidence="1">Uncharacterized protein</fullName>
    </submittedName>
</protein>
<dbReference type="EMBL" id="ASRX01000069">
    <property type="protein sequence ID" value="EYF01897.1"/>
    <property type="molecule type" value="Genomic_DNA"/>
</dbReference>
<organism evidence="1 2">
    <name type="scientific">Chondromyces apiculatus DSM 436</name>
    <dbReference type="NCBI Taxonomy" id="1192034"/>
    <lineage>
        <taxon>Bacteria</taxon>
        <taxon>Pseudomonadati</taxon>
        <taxon>Myxococcota</taxon>
        <taxon>Polyangia</taxon>
        <taxon>Polyangiales</taxon>
        <taxon>Polyangiaceae</taxon>
        <taxon>Chondromyces</taxon>
    </lineage>
</organism>
<reference evidence="1 2" key="1">
    <citation type="submission" date="2013-05" db="EMBL/GenBank/DDBJ databases">
        <title>Genome assembly of Chondromyces apiculatus DSM 436.</title>
        <authorList>
            <person name="Sharma G."/>
            <person name="Khatri I."/>
            <person name="Kaur C."/>
            <person name="Mayilraj S."/>
            <person name="Subramanian S."/>
        </authorList>
    </citation>
    <scope>NUCLEOTIDE SEQUENCE [LARGE SCALE GENOMIC DNA]</scope>
    <source>
        <strain evidence="1 2">DSM 436</strain>
    </source>
</reference>
<gene>
    <name evidence="1" type="ORF">CAP_7665</name>
</gene>
<dbReference type="AlphaFoldDB" id="A0A017SYN5"/>
<name>A0A017SYN5_9BACT</name>